<gene>
    <name evidence="2" type="ORF">G7082_09370</name>
</gene>
<dbReference type="RefSeq" id="WP_166034834.1">
    <property type="nucleotide sequence ID" value="NZ_CP049887.1"/>
</dbReference>
<evidence type="ECO:0000313" key="3">
    <source>
        <dbReference type="Proteomes" id="UP000501747"/>
    </source>
</evidence>
<evidence type="ECO:0000313" key="2">
    <source>
        <dbReference type="EMBL" id="QIL48698.1"/>
    </source>
</evidence>
<dbReference type="InterPro" id="IPR050312">
    <property type="entry name" value="IolE/XylAMocC-like"/>
</dbReference>
<evidence type="ECO:0000259" key="1">
    <source>
        <dbReference type="Pfam" id="PF01261"/>
    </source>
</evidence>
<dbReference type="PANTHER" id="PTHR12110:SF53">
    <property type="entry name" value="BLR5974 PROTEIN"/>
    <property type="match status" value="1"/>
</dbReference>
<dbReference type="Pfam" id="PF01261">
    <property type="entry name" value="AP_endonuc_2"/>
    <property type="match status" value="1"/>
</dbReference>
<dbReference type="SUPFAM" id="SSF51658">
    <property type="entry name" value="Xylose isomerase-like"/>
    <property type="match status" value="1"/>
</dbReference>
<feature type="domain" description="Xylose isomerase-like TIM barrel" evidence="1">
    <location>
        <begin position="26"/>
        <end position="242"/>
    </location>
</feature>
<organism evidence="2 3">
    <name type="scientific">Vagococcus hydrophili</name>
    <dbReference type="NCBI Taxonomy" id="2714947"/>
    <lineage>
        <taxon>Bacteria</taxon>
        <taxon>Bacillati</taxon>
        <taxon>Bacillota</taxon>
        <taxon>Bacilli</taxon>
        <taxon>Lactobacillales</taxon>
        <taxon>Enterococcaceae</taxon>
        <taxon>Vagococcus</taxon>
    </lineage>
</organism>
<dbReference type="AlphaFoldDB" id="A0A6G8AUF2"/>
<dbReference type="InterPro" id="IPR013022">
    <property type="entry name" value="Xyl_isomerase-like_TIM-brl"/>
</dbReference>
<dbReference type="PANTHER" id="PTHR12110">
    <property type="entry name" value="HYDROXYPYRUVATE ISOMERASE"/>
    <property type="match status" value="1"/>
</dbReference>
<dbReference type="Proteomes" id="UP000501747">
    <property type="component" value="Chromosome"/>
</dbReference>
<protein>
    <submittedName>
        <fullName evidence="2">Sugar phosphate isomerase/epimerase</fullName>
    </submittedName>
</protein>
<sequence>MKLGLETETFHMYFQNGRMNAFDFVDQVVAYGLDGAQFNIVEYSEEEVSQEILDKYDIDPVWGSLCSNDKDHLKALRKKLDEHNLYCELDMKGVETERLKDVIEVAEILGAKIIRTYINKGNYDPEKVKAGIEKVRLIEPLLIEKGIHLAIENHEEEVATEVVKLLQEINSPNVGCLCDIGNGMMAWEDPKTTVDTLAPYAKSTHFKDHIVIKDGENLRVSGCPVGSGNIDTDYCYKTLLTQSSVERINIEMCHPYVSTFKRPLGTGGVEYLGEGAFKIEEPYIDPTLIAPLNTYKPSPENLEYMLEVQKRDADASVTYVKSLREKYKHLERGI</sequence>
<dbReference type="EMBL" id="CP049887">
    <property type="protein sequence ID" value="QIL48698.1"/>
    <property type="molecule type" value="Genomic_DNA"/>
</dbReference>
<dbReference type="KEGG" id="vhy:G7082_09370"/>
<reference evidence="2 3" key="1">
    <citation type="submission" date="2020-03" db="EMBL/GenBank/DDBJ databases">
        <title>Vagococcus sp. nov., isolated from beetles.</title>
        <authorList>
            <person name="Hyun D.-W."/>
            <person name="Bae J.-W."/>
        </authorList>
    </citation>
    <scope>NUCLEOTIDE SEQUENCE [LARGE SCALE GENOMIC DNA]</scope>
    <source>
        <strain evidence="2 3">HDW17B</strain>
    </source>
</reference>
<accession>A0A6G8AUF2</accession>
<dbReference type="InterPro" id="IPR036237">
    <property type="entry name" value="Xyl_isomerase-like_sf"/>
</dbReference>
<name>A0A6G8AUF2_9ENTE</name>
<proteinExistence type="predicted"/>
<dbReference type="Gene3D" id="3.20.20.150">
    <property type="entry name" value="Divalent-metal-dependent TIM barrel enzymes"/>
    <property type="match status" value="1"/>
</dbReference>
<keyword evidence="3" id="KW-1185">Reference proteome</keyword>
<keyword evidence="2" id="KW-0413">Isomerase</keyword>
<dbReference type="GO" id="GO:0016853">
    <property type="term" value="F:isomerase activity"/>
    <property type="evidence" value="ECO:0007669"/>
    <property type="project" value="UniProtKB-KW"/>
</dbReference>